<keyword evidence="3" id="KW-0645">Protease</keyword>
<dbReference type="PROSITE" id="PS51257">
    <property type="entry name" value="PROKAR_LIPOPROTEIN"/>
    <property type="match status" value="1"/>
</dbReference>
<dbReference type="SUPFAM" id="SSF49464">
    <property type="entry name" value="Carboxypeptidase regulatory domain-like"/>
    <property type="match status" value="1"/>
</dbReference>
<organism evidence="3 4">
    <name type="scientific">Bryocella elongata</name>
    <dbReference type="NCBI Taxonomy" id="863522"/>
    <lineage>
        <taxon>Bacteria</taxon>
        <taxon>Pseudomonadati</taxon>
        <taxon>Acidobacteriota</taxon>
        <taxon>Terriglobia</taxon>
        <taxon>Terriglobales</taxon>
        <taxon>Acidobacteriaceae</taxon>
        <taxon>Bryocella</taxon>
    </lineage>
</organism>
<keyword evidence="3" id="KW-0121">Carboxypeptidase</keyword>
<evidence type="ECO:0000256" key="2">
    <source>
        <dbReference type="SAM" id="SignalP"/>
    </source>
</evidence>
<proteinExistence type="predicted"/>
<dbReference type="Gene3D" id="2.60.40.420">
    <property type="entry name" value="Cupredoxins - blue copper proteins"/>
    <property type="match status" value="1"/>
</dbReference>
<keyword evidence="2" id="KW-0732">Signal</keyword>
<feature type="region of interest" description="Disordered" evidence="1">
    <location>
        <begin position="27"/>
        <end position="50"/>
    </location>
</feature>
<keyword evidence="3" id="KW-0378">Hydrolase</keyword>
<dbReference type="InterPro" id="IPR008972">
    <property type="entry name" value="Cupredoxin"/>
</dbReference>
<dbReference type="Proteomes" id="UP000236728">
    <property type="component" value="Unassembled WGS sequence"/>
</dbReference>
<feature type="chain" id="PRO_5009283814" evidence="2">
    <location>
        <begin position="31"/>
        <end position="266"/>
    </location>
</feature>
<dbReference type="AlphaFoldDB" id="A0A1H5S923"/>
<evidence type="ECO:0000313" key="3">
    <source>
        <dbReference type="EMBL" id="SEF46341.1"/>
    </source>
</evidence>
<evidence type="ECO:0000313" key="4">
    <source>
        <dbReference type="Proteomes" id="UP000236728"/>
    </source>
</evidence>
<sequence length="266" mass="27735">MITLRTASTLSLTAALLALGCKNTPSPSGAASPAAGSTSQAPVFTPSAAPPSSMGSVSGVVNFTGAVPQRVHIDMTMDPGCAFGADNMSEPYVIDKGHVANVYVYVKSGAQETSASPGTVPVLLDQKDCKYTPHVIAIQQGASVSFHNSDSTMHNIHVVPTNPGNKTVDFSEAPQSPAQTATFNTEETMIAVRCNNHPWMNAFINVAPNPYFAVTGPDGSFTIHGLPPGHYTLAAVHEKMGEQDIDFSISGGTTTHTNFTFTAPGK</sequence>
<dbReference type="GO" id="GO:0004180">
    <property type="term" value="F:carboxypeptidase activity"/>
    <property type="evidence" value="ECO:0007669"/>
    <property type="project" value="UniProtKB-KW"/>
</dbReference>
<protein>
    <submittedName>
        <fullName evidence="3">Carboxypeptidase regulatory-like domain-containing protein</fullName>
    </submittedName>
</protein>
<dbReference type="SUPFAM" id="SSF49503">
    <property type="entry name" value="Cupredoxins"/>
    <property type="match status" value="1"/>
</dbReference>
<keyword evidence="4" id="KW-1185">Reference proteome</keyword>
<accession>A0A1H5S923</accession>
<dbReference type="EMBL" id="FNVA01000001">
    <property type="protein sequence ID" value="SEF46341.1"/>
    <property type="molecule type" value="Genomic_DNA"/>
</dbReference>
<name>A0A1H5S923_9BACT</name>
<evidence type="ECO:0000256" key="1">
    <source>
        <dbReference type="SAM" id="MobiDB-lite"/>
    </source>
</evidence>
<feature type="signal peptide" evidence="2">
    <location>
        <begin position="1"/>
        <end position="30"/>
    </location>
</feature>
<reference evidence="3 4" key="1">
    <citation type="submission" date="2016-10" db="EMBL/GenBank/DDBJ databases">
        <authorList>
            <person name="de Groot N.N."/>
        </authorList>
    </citation>
    <scope>NUCLEOTIDE SEQUENCE [LARGE SCALE GENOMIC DNA]</scope>
    <source>
        <strain evidence="3 4">DSM 22489</strain>
    </source>
</reference>
<gene>
    <name evidence="3" type="ORF">SAMN05421819_0096</name>
</gene>
<dbReference type="InterPro" id="IPR008969">
    <property type="entry name" value="CarboxyPept-like_regulatory"/>
</dbReference>
<dbReference type="RefSeq" id="WP_235011255.1">
    <property type="nucleotide sequence ID" value="NZ_FNVA01000001.1"/>
</dbReference>